<name>A0AAD8NFP1_TARER</name>
<dbReference type="PANTHER" id="PTHR46142:SF3">
    <property type="entry name" value="F18B13.24 PROTEIN"/>
    <property type="match status" value="1"/>
</dbReference>
<evidence type="ECO:0000313" key="3">
    <source>
        <dbReference type="Proteomes" id="UP001229421"/>
    </source>
</evidence>
<evidence type="ECO:0000313" key="2">
    <source>
        <dbReference type="EMBL" id="KAK1414300.1"/>
    </source>
</evidence>
<protein>
    <recommendedName>
        <fullName evidence="1">VOC domain-containing protein</fullName>
    </recommendedName>
</protein>
<accession>A0AAD8NFP1</accession>
<dbReference type="AlphaFoldDB" id="A0AAD8NFP1"/>
<sequence length="161" mass="18468">MKENGVNPLFLKSLNHISLQCRSADESVNFYTKILGFVQIKRPESLEFDGAWLFGYGIGIHLIQSEDPNKVKNKTEINTKDNHISFQCESIEVVEKKLEETRINYKKQRVEEGGINIDQLFFHDPDGFMIEICNCEVLPIIPIAGYMVRLSDHAPGFMFQS</sequence>
<dbReference type="PROSITE" id="PS51819">
    <property type="entry name" value="VOC"/>
    <property type="match status" value="1"/>
</dbReference>
<dbReference type="Proteomes" id="UP001229421">
    <property type="component" value="Unassembled WGS sequence"/>
</dbReference>
<dbReference type="InterPro" id="IPR029068">
    <property type="entry name" value="Glyas_Bleomycin-R_OHBP_Dase"/>
</dbReference>
<dbReference type="InterPro" id="IPR004360">
    <property type="entry name" value="Glyas_Fos-R_dOase_dom"/>
</dbReference>
<feature type="domain" description="VOC" evidence="1">
    <location>
        <begin position="13"/>
        <end position="135"/>
    </location>
</feature>
<dbReference type="CDD" id="cd07245">
    <property type="entry name" value="VOC_like"/>
    <property type="match status" value="1"/>
</dbReference>
<dbReference type="SUPFAM" id="SSF54593">
    <property type="entry name" value="Glyoxalase/Bleomycin resistance protein/Dihydroxybiphenyl dioxygenase"/>
    <property type="match status" value="1"/>
</dbReference>
<proteinExistence type="predicted"/>
<gene>
    <name evidence="2" type="ORF">QVD17_30044</name>
</gene>
<dbReference type="Pfam" id="PF00903">
    <property type="entry name" value="Glyoxalase"/>
    <property type="match status" value="1"/>
</dbReference>
<evidence type="ECO:0000259" key="1">
    <source>
        <dbReference type="PROSITE" id="PS51819"/>
    </source>
</evidence>
<dbReference type="InterPro" id="IPR037523">
    <property type="entry name" value="VOC_core"/>
</dbReference>
<organism evidence="2 3">
    <name type="scientific">Tagetes erecta</name>
    <name type="common">African marigold</name>
    <dbReference type="NCBI Taxonomy" id="13708"/>
    <lineage>
        <taxon>Eukaryota</taxon>
        <taxon>Viridiplantae</taxon>
        <taxon>Streptophyta</taxon>
        <taxon>Embryophyta</taxon>
        <taxon>Tracheophyta</taxon>
        <taxon>Spermatophyta</taxon>
        <taxon>Magnoliopsida</taxon>
        <taxon>eudicotyledons</taxon>
        <taxon>Gunneridae</taxon>
        <taxon>Pentapetalae</taxon>
        <taxon>asterids</taxon>
        <taxon>campanulids</taxon>
        <taxon>Asterales</taxon>
        <taxon>Asteraceae</taxon>
        <taxon>Asteroideae</taxon>
        <taxon>Heliantheae alliance</taxon>
        <taxon>Tageteae</taxon>
        <taxon>Tagetes</taxon>
    </lineage>
</organism>
<reference evidence="2" key="1">
    <citation type="journal article" date="2023" name="bioRxiv">
        <title>Improved chromosome-level genome assembly for marigold (Tagetes erecta).</title>
        <authorList>
            <person name="Jiang F."/>
            <person name="Yuan L."/>
            <person name="Wang S."/>
            <person name="Wang H."/>
            <person name="Xu D."/>
            <person name="Wang A."/>
            <person name="Fan W."/>
        </authorList>
    </citation>
    <scope>NUCLEOTIDE SEQUENCE</scope>
    <source>
        <strain evidence="2">WSJ</strain>
        <tissue evidence="2">Leaf</tissue>
    </source>
</reference>
<keyword evidence="3" id="KW-1185">Reference proteome</keyword>
<dbReference type="EMBL" id="JAUHHV010000008">
    <property type="protein sequence ID" value="KAK1414300.1"/>
    <property type="molecule type" value="Genomic_DNA"/>
</dbReference>
<dbReference type="Gene3D" id="3.10.180.10">
    <property type="entry name" value="2,3-Dihydroxybiphenyl 1,2-Dioxygenase, domain 1"/>
    <property type="match status" value="1"/>
</dbReference>
<dbReference type="PANTHER" id="PTHR46142">
    <property type="match status" value="1"/>
</dbReference>
<comment type="caution">
    <text evidence="2">The sequence shown here is derived from an EMBL/GenBank/DDBJ whole genome shotgun (WGS) entry which is preliminary data.</text>
</comment>